<accession>A0ACC3T1Y2</accession>
<organism evidence="1 2">
    <name type="scientific">Lipomyces kononenkoae</name>
    <name type="common">Yeast</name>
    <dbReference type="NCBI Taxonomy" id="34357"/>
    <lineage>
        <taxon>Eukaryota</taxon>
        <taxon>Fungi</taxon>
        <taxon>Dikarya</taxon>
        <taxon>Ascomycota</taxon>
        <taxon>Saccharomycotina</taxon>
        <taxon>Lipomycetes</taxon>
        <taxon>Lipomycetales</taxon>
        <taxon>Lipomycetaceae</taxon>
        <taxon>Lipomyces</taxon>
    </lineage>
</organism>
<keyword evidence="1" id="KW-0378">Hydrolase</keyword>
<name>A0ACC3T1Y2_LIPKO</name>
<sequence length="781" mass="87257">MATSCRYFSSLGAVQAWHESQDELQISRAALRRRHRYADRVFSPRLLVCHDFKGGYSPDEDALFQGYFPHKTGIAYWARAFAMIDTFVYFSHKRVAVPPVSWTLACHKSGVRCLGTIIFEHESSVSDARLLLAPNETGTGYLYADIFVRLAKHYGFDGYLLNMETTMGNAAEARELLNFIEYLKFRLHKEIGSEARVIWYDSLTTQNKVDYQDALNMTTLPFFRVADGLFTNYFWEDRQVFEGAQLAGMIFRLQLWTGLDVWGRNVKYPAKWKIGQALSRIEASGTSLALFAPAWVYEGLATKDFETNDYTFWYDNVDSDTKRNISISEFVMPHPAPVLHTESYQLFFTSFNTGHGQKFFVNGKAEYLEPWVNQGLQTALPTFPHTSHSSYLESYNRRLLRQHMSIALLGTFKASWNIDYTLAFYGGSSLKFTSDPYNQSPYIDTIFASSSSPPPSFPSSSRTMPSPPTSPSRSTNSSLRRKASAYQLRQPRLFVSPLFLLDFVLPPSTPFIFCVTFMKCSKGDVKIRLAGRWLLEPGRAHGTTCYDELDSDAPHDIYAEAPAFEADLSGSVLNSWVRKSFTFKVPVRPSTSGQAGMGVLVGGGIATEAAAASTATNWTWKGRARFMFQINHLDIECGENFSGSIYLGSILLFSKHASTSTQVQNDAEATAPSVPAPVRVTNVYVGSYENGNAHAKALRWDEDSETTEWIVYVNGRMIGVACAPGWVLSEEVLKPEEGTLAETKGSEPDRAETPVVKLRVRIDAVGCGGAIVKGVEQIVSV</sequence>
<protein>
    <submittedName>
        <fullName evidence="1">Glycosyl hydrolase family 85-domain-containing protein</fullName>
    </submittedName>
</protein>
<dbReference type="EMBL" id="MU971375">
    <property type="protein sequence ID" value="KAK9237052.1"/>
    <property type="molecule type" value="Genomic_DNA"/>
</dbReference>
<reference evidence="2" key="1">
    <citation type="journal article" date="2024" name="Front. Bioeng. Biotechnol.">
        <title>Genome-scale model development and genomic sequencing of the oleaginous clade Lipomyces.</title>
        <authorList>
            <person name="Czajka J.J."/>
            <person name="Han Y."/>
            <person name="Kim J."/>
            <person name="Mondo S.J."/>
            <person name="Hofstad B.A."/>
            <person name="Robles A."/>
            <person name="Haridas S."/>
            <person name="Riley R."/>
            <person name="LaButti K."/>
            <person name="Pangilinan J."/>
            <person name="Andreopoulos W."/>
            <person name="Lipzen A."/>
            <person name="Yan J."/>
            <person name="Wang M."/>
            <person name="Ng V."/>
            <person name="Grigoriev I.V."/>
            <person name="Spatafora J.W."/>
            <person name="Magnuson J.K."/>
            <person name="Baker S.E."/>
            <person name="Pomraning K.R."/>
        </authorList>
    </citation>
    <scope>NUCLEOTIDE SEQUENCE [LARGE SCALE GENOMIC DNA]</scope>
    <source>
        <strain evidence="2">CBS 7786</strain>
    </source>
</reference>
<gene>
    <name evidence="1" type="ORF">V1525DRAFT_378126</name>
</gene>
<evidence type="ECO:0000313" key="1">
    <source>
        <dbReference type="EMBL" id="KAK9237052.1"/>
    </source>
</evidence>
<keyword evidence="2" id="KW-1185">Reference proteome</keyword>
<comment type="caution">
    <text evidence="1">The sequence shown here is derived from an EMBL/GenBank/DDBJ whole genome shotgun (WGS) entry which is preliminary data.</text>
</comment>
<proteinExistence type="predicted"/>
<evidence type="ECO:0000313" key="2">
    <source>
        <dbReference type="Proteomes" id="UP001433508"/>
    </source>
</evidence>
<dbReference type="Proteomes" id="UP001433508">
    <property type="component" value="Unassembled WGS sequence"/>
</dbReference>